<dbReference type="Proteomes" id="UP000015500">
    <property type="component" value="Chromosome"/>
</dbReference>
<keyword evidence="3" id="KW-1185">Reference proteome</keyword>
<name>S5ZGM7_GEOG3</name>
<dbReference type="STRING" id="1921421.M493_16330"/>
<dbReference type="AlphaFoldDB" id="S5ZGM7"/>
<dbReference type="KEGG" id="gjf:M493_16330"/>
<gene>
    <name evidence="2" type="ORF">M493_16330</name>
</gene>
<evidence type="ECO:0000313" key="2">
    <source>
        <dbReference type="EMBL" id="AGT33480.1"/>
    </source>
</evidence>
<reference evidence="2 3" key="1">
    <citation type="journal article" date="2014" name="Genome Announc.">
        <title>Complete Genome Sequence of the Thermophilic Polychlorinated Biphenyl Degrader Geobacillus sp. Strain JF8 (NBRC 109937).</title>
        <authorList>
            <person name="Shintani M."/>
            <person name="Ohtsubo Y."/>
            <person name="Fukuda K."/>
            <person name="Hosoyama A."/>
            <person name="Ohji S."/>
            <person name="Yamazoe A."/>
            <person name="Fujita N."/>
            <person name="Nagata Y."/>
            <person name="Tsuda M."/>
            <person name="Hatta T."/>
            <person name="Kimbara K."/>
        </authorList>
    </citation>
    <scope>NUCLEOTIDE SEQUENCE [LARGE SCALE GENOMIC DNA]</scope>
    <source>
        <strain evidence="2 3">JF8</strain>
    </source>
</reference>
<dbReference type="EMBL" id="CP006254">
    <property type="protein sequence ID" value="AGT33480.1"/>
    <property type="molecule type" value="Genomic_DNA"/>
</dbReference>
<feature type="region of interest" description="Disordered" evidence="1">
    <location>
        <begin position="34"/>
        <end position="71"/>
    </location>
</feature>
<proteinExistence type="predicted"/>
<protein>
    <submittedName>
        <fullName evidence="2">Uncharacterized protein</fullName>
    </submittedName>
</protein>
<evidence type="ECO:0000313" key="3">
    <source>
        <dbReference type="Proteomes" id="UP000015500"/>
    </source>
</evidence>
<sequence length="103" mass="11358">MGKGRVGPTLHEIVSSLNPLAKIEKADDVVKKPQKMVSSQIGRRRSFGHRKAGEKSGTRIGNIERGQNSRLDDVSLTRQVRIVRFSLSSPSVQGNEGGDIRHR</sequence>
<dbReference type="HOGENOM" id="CLU_2259750_0_0_9"/>
<organism evidence="2 3">
    <name type="scientific">Geobacillus genomosp. 3</name>
    <dbReference type="NCBI Taxonomy" id="1921421"/>
    <lineage>
        <taxon>Bacteria</taxon>
        <taxon>Bacillati</taxon>
        <taxon>Bacillota</taxon>
        <taxon>Bacilli</taxon>
        <taxon>Bacillales</taxon>
        <taxon>Anoxybacillaceae</taxon>
        <taxon>Geobacillus</taxon>
    </lineage>
</organism>
<evidence type="ECO:0000256" key="1">
    <source>
        <dbReference type="SAM" id="MobiDB-lite"/>
    </source>
</evidence>
<accession>S5ZGM7</accession>